<dbReference type="RefSeq" id="WP_305732979.1">
    <property type="nucleotide sequence ID" value="NZ_OW150024.1"/>
</dbReference>
<evidence type="ECO:0000256" key="2">
    <source>
        <dbReference type="ARBA" id="ARBA00022692"/>
    </source>
</evidence>
<keyword evidence="5" id="KW-0874">Quinone</keyword>
<sequence length="488" mass="52589">MEINVAQLFATINLATIMPEVILSIMAMVLLLVNVFVPSRQKTYLTWLSLLGIIGAGCSAASGWGQNISSFSGSVVLDNFAIFFKLTFLVSAGLAVLISDQYMERENCNHGELYPLILFATTGMMLMASGTDLMTVFLGLELMSITLYVLAGFHRATLKSNEAGLKYFLLGSFSTGFLLYGMALIYGVTGTTRIAKIAATIAQTGIDQSNTLLLAGMLLILTGFAFKIAAAPFHMWTPDVYEGAPTPMTAFMSAGPKAAGFAAFLRLFLVAFPTLMVQWTELLWILAVLTMTIGNLTALRQDNIKRMLAYSSIAHAGYALVGFVAANATGTTGILFYMLSYAFMNIGAFAVIVLVGKQGETNGTVQDFAGFGHKRPLLAAVMSLFLFSLAGMPPTAGFIGKFYLFSGALEQGYLWLVIIGVLNSAASVYYYLRVMVYMYMKPADEEFDWVRVGAPVSLALVISVAGSLIPGIVPSLLLQFAQQAVKLI</sequence>
<proteinExistence type="inferred from homology"/>
<evidence type="ECO:0000313" key="8">
    <source>
        <dbReference type="EMBL" id="CAH2032212.1"/>
    </source>
</evidence>
<evidence type="ECO:0000313" key="9">
    <source>
        <dbReference type="Proteomes" id="UP001295463"/>
    </source>
</evidence>
<protein>
    <recommendedName>
        <fullName evidence="5">NADH-quinone oxidoreductase subunit N</fullName>
        <ecNumber evidence="5">7.1.1.-</ecNumber>
    </recommendedName>
    <alternativeName>
        <fullName evidence="5">NADH dehydrogenase I subunit N</fullName>
    </alternativeName>
    <alternativeName>
        <fullName evidence="5">NDH-1 subunit N</fullName>
    </alternativeName>
</protein>
<evidence type="ECO:0000256" key="3">
    <source>
        <dbReference type="ARBA" id="ARBA00022989"/>
    </source>
</evidence>
<keyword evidence="2 5" id="KW-0812">Transmembrane</keyword>
<gene>
    <name evidence="5 8" type="primary">nuoN</name>
    <name evidence="8" type="ORF">GEAMG1_2376</name>
</gene>
<dbReference type="InterPro" id="IPR001750">
    <property type="entry name" value="ND/Mrp_TM"/>
</dbReference>
<keyword evidence="5" id="KW-0830">Ubiquinone</keyword>
<comment type="catalytic activity">
    <reaction evidence="5">
        <text>a quinone + NADH + 5 H(+)(in) = a quinol + NAD(+) + 4 H(+)(out)</text>
        <dbReference type="Rhea" id="RHEA:57888"/>
        <dbReference type="ChEBI" id="CHEBI:15378"/>
        <dbReference type="ChEBI" id="CHEBI:24646"/>
        <dbReference type="ChEBI" id="CHEBI:57540"/>
        <dbReference type="ChEBI" id="CHEBI:57945"/>
        <dbReference type="ChEBI" id="CHEBI:132124"/>
    </reaction>
</comment>
<evidence type="ECO:0000256" key="5">
    <source>
        <dbReference type="HAMAP-Rule" id="MF_00445"/>
    </source>
</evidence>
<keyword evidence="9" id="KW-1185">Reference proteome</keyword>
<comment type="similarity">
    <text evidence="5">Belongs to the complex I subunit 2 family.</text>
</comment>
<feature type="transmembrane region" description="Helical" evidence="5">
    <location>
        <begin position="307"/>
        <end position="328"/>
    </location>
</feature>
<keyword evidence="5" id="KW-1278">Translocase</keyword>
<dbReference type="NCBIfam" id="TIGR01770">
    <property type="entry name" value="NDH_I_N"/>
    <property type="match status" value="1"/>
</dbReference>
<keyword evidence="3 5" id="KW-1133">Transmembrane helix</keyword>
<feature type="transmembrane region" description="Helical" evidence="5">
    <location>
        <begin position="212"/>
        <end position="237"/>
    </location>
</feature>
<evidence type="ECO:0000256" key="1">
    <source>
        <dbReference type="ARBA" id="ARBA00004127"/>
    </source>
</evidence>
<feature type="transmembrane region" description="Helical" evidence="5">
    <location>
        <begin position="80"/>
        <end position="99"/>
    </location>
</feature>
<comment type="subcellular location">
    <subcellularLocation>
        <location evidence="5">Cell membrane</location>
        <topology evidence="5">Multi-pass membrane protein</topology>
    </subcellularLocation>
    <subcellularLocation>
        <location evidence="1">Endomembrane system</location>
        <topology evidence="1">Multi-pass membrane protein</topology>
    </subcellularLocation>
    <subcellularLocation>
        <location evidence="6">Membrane</location>
        <topology evidence="6">Multi-pass membrane protein</topology>
    </subcellularLocation>
</comment>
<feature type="transmembrane region" description="Helical" evidence="5">
    <location>
        <begin position="334"/>
        <end position="356"/>
    </location>
</feature>
<accession>A0ABN8HHD4</accession>
<feature type="transmembrane region" description="Helical" evidence="5">
    <location>
        <begin position="377"/>
        <end position="400"/>
    </location>
</feature>
<dbReference type="Proteomes" id="UP001295463">
    <property type="component" value="Chromosome"/>
</dbReference>
<organism evidence="8 9">
    <name type="scientific">Trichlorobacter ammonificans</name>
    <dbReference type="NCBI Taxonomy" id="2916410"/>
    <lineage>
        <taxon>Bacteria</taxon>
        <taxon>Pseudomonadati</taxon>
        <taxon>Thermodesulfobacteriota</taxon>
        <taxon>Desulfuromonadia</taxon>
        <taxon>Geobacterales</taxon>
        <taxon>Geobacteraceae</taxon>
        <taxon>Trichlorobacter</taxon>
    </lineage>
</organism>
<name>A0ABN8HHD4_9BACT</name>
<feature type="transmembrane region" description="Helical" evidence="5">
    <location>
        <begin position="165"/>
        <end position="186"/>
    </location>
</feature>
<feature type="transmembrane region" description="Helical" evidence="5">
    <location>
        <begin position="282"/>
        <end position="300"/>
    </location>
</feature>
<comment type="function">
    <text evidence="5">NDH-1 shuttles electrons from NADH, via FMN and iron-sulfur (Fe-S) centers, to quinones in the respiratory chain. The immediate electron acceptor for the enzyme in this species is believed to be ubiquinone. Couples the redox reaction to proton translocation (for every two electrons transferred, four hydrogen ions are translocated across the cytoplasmic membrane), and thus conserves the redox energy in a proton gradient.</text>
</comment>
<dbReference type="PANTHER" id="PTHR22773">
    <property type="entry name" value="NADH DEHYDROGENASE"/>
    <property type="match status" value="1"/>
</dbReference>
<keyword evidence="5" id="KW-0520">NAD</keyword>
<feature type="domain" description="NADH:quinone oxidoreductase/Mrp antiporter transmembrane" evidence="7">
    <location>
        <begin position="131"/>
        <end position="424"/>
    </location>
</feature>
<feature type="transmembrane region" description="Helical" evidence="5">
    <location>
        <begin position="452"/>
        <end position="473"/>
    </location>
</feature>
<reference evidence="8 9" key="1">
    <citation type="submission" date="2022-03" db="EMBL/GenBank/DDBJ databases">
        <authorList>
            <person name="Koch H."/>
        </authorList>
    </citation>
    <scope>NUCLEOTIDE SEQUENCE [LARGE SCALE GENOMIC DNA]</scope>
    <source>
        <strain evidence="8 9">G1</strain>
    </source>
</reference>
<evidence type="ECO:0000256" key="6">
    <source>
        <dbReference type="RuleBase" id="RU000320"/>
    </source>
</evidence>
<dbReference type="EC" id="7.1.1.-" evidence="5"/>
<keyword evidence="5" id="KW-0813">Transport</keyword>
<keyword evidence="5" id="KW-1003">Cell membrane</keyword>
<comment type="subunit">
    <text evidence="5">NDH-1 is composed of 14 different subunits. Subunits NuoA, H, J, K, L, M, N constitute the membrane sector of the complex.</text>
</comment>
<dbReference type="Pfam" id="PF00361">
    <property type="entry name" value="Proton_antipo_M"/>
    <property type="match status" value="1"/>
</dbReference>
<feature type="transmembrane region" description="Helical" evidence="5">
    <location>
        <begin position="44"/>
        <end position="65"/>
    </location>
</feature>
<feature type="transmembrane region" description="Helical" evidence="5">
    <location>
        <begin position="12"/>
        <end position="37"/>
    </location>
</feature>
<dbReference type="EMBL" id="OW150024">
    <property type="protein sequence ID" value="CAH2032212.1"/>
    <property type="molecule type" value="Genomic_DNA"/>
</dbReference>
<evidence type="ECO:0000256" key="4">
    <source>
        <dbReference type="ARBA" id="ARBA00023136"/>
    </source>
</evidence>
<feature type="transmembrane region" description="Helical" evidence="5">
    <location>
        <begin position="134"/>
        <end position="153"/>
    </location>
</feature>
<feature type="transmembrane region" description="Helical" evidence="5">
    <location>
        <begin position="412"/>
        <end position="432"/>
    </location>
</feature>
<dbReference type="HAMAP" id="MF_00445">
    <property type="entry name" value="NDH1_NuoN_1"/>
    <property type="match status" value="1"/>
</dbReference>
<evidence type="ECO:0000259" key="7">
    <source>
        <dbReference type="Pfam" id="PF00361"/>
    </source>
</evidence>
<dbReference type="InterPro" id="IPR010096">
    <property type="entry name" value="NADH-Q_OxRdtase_suN/2"/>
</dbReference>
<keyword evidence="4 5" id="KW-0472">Membrane</keyword>